<evidence type="ECO:0000313" key="1">
    <source>
        <dbReference type="EMBL" id="MBW0494216.1"/>
    </source>
</evidence>
<proteinExistence type="predicted"/>
<name>A0A9Q3H7J0_9BASI</name>
<sequence length="108" mass="12011">MEPHIALTNSCTSICAIQLDLDDDDPDIIDARHISKIDYGKILIESDSSAPMRRESSFLFYIKTLRQPIPLLLADSKAVLQATAQGRLSIPMINGTFDVKNVYICESI</sequence>
<accession>A0A9Q3H7J0</accession>
<comment type="caution">
    <text evidence="1">The sequence shown here is derived from an EMBL/GenBank/DDBJ whole genome shotgun (WGS) entry which is preliminary data.</text>
</comment>
<gene>
    <name evidence="1" type="ORF">O181_033931</name>
</gene>
<evidence type="ECO:0000313" key="2">
    <source>
        <dbReference type="Proteomes" id="UP000765509"/>
    </source>
</evidence>
<dbReference type="AlphaFoldDB" id="A0A9Q3H7J0"/>
<organism evidence="1 2">
    <name type="scientific">Austropuccinia psidii MF-1</name>
    <dbReference type="NCBI Taxonomy" id="1389203"/>
    <lineage>
        <taxon>Eukaryota</taxon>
        <taxon>Fungi</taxon>
        <taxon>Dikarya</taxon>
        <taxon>Basidiomycota</taxon>
        <taxon>Pucciniomycotina</taxon>
        <taxon>Pucciniomycetes</taxon>
        <taxon>Pucciniales</taxon>
        <taxon>Sphaerophragmiaceae</taxon>
        <taxon>Austropuccinia</taxon>
    </lineage>
</organism>
<reference evidence="1" key="1">
    <citation type="submission" date="2021-03" db="EMBL/GenBank/DDBJ databases">
        <title>Draft genome sequence of rust myrtle Austropuccinia psidii MF-1, a brazilian biotype.</title>
        <authorList>
            <person name="Quecine M.C."/>
            <person name="Pachon D.M.R."/>
            <person name="Bonatelli M.L."/>
            <person name="Correr F.H."/>
            <person name="Franceschini L.M."/>
            <person name="Leite T.F."/>
            <person name="Margarido G.R.A."/>
            <person name="Almeida C.A."/>
            <person name="Ferrarezi J.A."/>
            <person name="Labate C.A."/>
        </authorList>
    </citation>
    <scope>NUCLEOTIDE SEQUENCE</scope>
    <source>
        <strain evidence="1">MF-1</strain>
    </source>
</reference>
<dbReference type="Proteomes" id="UP000765509">
    <property type="component" value="Unassembled WGS sequence"/>
</dbReference>
<dbReference type="EMBL" id="AVOT02012463">
    <property type="protein sequence ID" value="MBW0494216.1"/>
    <property type="molecule type" value="Genomic_DNA"/>
</dbReference>
<protein>
    <submittedName>
        <fullName evidence="1">Uncharacterized protein</fullName>
    </submittedName>
</protein>
<keyword evidence="2" id="KW-1185">Reference proteome</keyword>